<keyword evidence="3" id="KW-1185">Reference proteome</keyword>
<dbReference type="Proteomes" id="UP001501183">
    <property type="component" value="Unassembled WGS sequence"/>
</dbReference>
<dbReference type="EMBL" id="BAABFB010000014">
    <property type="protein sequence ID" value="GAA4472342.1"/>
    <property type="molecule type" value="Genomic_DNA"/>
</dbReference>
<evidence type="ECO:0000313" key="3">
    <source>
        <dbReference type="Proteomes" id="UP001501183"/>
    </source>
</evidence>
<feature type="region of interest" description="Disordered" evidence="1">
    <location>
        <begin position="1"/>
        <end position="40"/>
    </location>
</feature>
<name>A0ABP8NUQ0_9NOCA</name>
<comment type="caution">
    <text evidence="2">The sequence shown here is derived from an EMBL/GenBank/DDBJ whole genome shotgun (WGS) entry which is preliminary data.</text>
</comment>
<gene>
    <name evidence="2" type="ORF">GCM10023094_04380</name>
</gene>
<evidence type="ECO:0000313" key="2">
    <source>
        <dbReference type="EMBL" id="GAA4472342.1"/>
    </source>
</evidence>
<reference evidence="3" key="1">
    <citation type="journal article" date="2019" name="Int. J. Syst. Evol. Microbiol.">
        <title>The Global Catalogue of Microorganisms (GCM) 10K type strain sequencing project: providing services to taxonomists for standard genome sequencing and annotation.</title>
        <authorList>
            <consortium name="The Broad Institute Genomics Platform"/>
            <consortium name="The Broad Institute Genome Sequencing Center for Infectious Disease"/>
            <person name="Wu L."/>
            <person name="Ma J."/>
        </authorList>
    </citation>
    <scope>NUCLEOTIDE SEQUENCE [LARGE SCALE GENOMIC DNA]</scope>
    <source>
        <strain evidence="3">JCM 32206</strain>
    </source>
</reference>
<protein>
    <submittedName>
        <fullName evidence="2">Uncharacterized protein</fullName>
    </submittedName>
</protein>
<evidence type="ECO:0000256" key="1">
    <source>
        <dbReference type="SAM" id="MobiDB-lite"/>
    </source>
</evidence>
<accession>A0ABP8NUQ0</accession>
<proteinExistence type="predicted"/>
<sequence>MHAPGCGAQSTTVHDTIDPTPHDGTQVKLVSPQSGHADVSGARRIVHASQRRIINAPSIGGRGSSNIGRTSL</sequence>
<organism evidence="2 3">
    <name type="scientific">Rhodococcus olei</name>
    <dbReference type="NCBI Taxonomy" id="2161675"/>
    <lineage>
        <taxon>Bacteria</taxon>
        <taxon>Bacillati</taxon>
        <taxon>Actinomycetota</taxon>
        <taxon>Actinomycetes</taxon>
        <taxon>Mycobacteriales</taxon>
        <taxon>Nocardiaceae</taxon>
        <taxon>Rhodococcus</taxon>
    </lineage>
</organism>